<feature type="region of interest" description="Disordered" evidence="2">
    <location>
        <begin position="1"/>
        <end position="25"/>
    </location>
</feature>
<evidence type="ECO:0000313" key="4">
    <source>
        <dbReference type="EMBL" id="KAG2876432.1"/>
    </source>
</evidence>
<keyword evidence="10" id="KW-1185">Reference proteome</keyword>
<feature type="region of interest" description="Disordered" evidence="2">
    <location>
        <begin position="127"/>
        <end position="210"/>
    </location>
</feature>
<keyword evidence="1" id="KW-0175">Coiled coil</keyword>
<evidence type="ECO:0000313" key="5">
    <source>
        <dbReference type="EMBL" id="KAG2881605.1"/>
    </source>
</evidence>
<sequence>MPRGVRRENLNAAGEGSSSEGKVRQRFGQDEDHLLALQVSVDAPYKARHGAIGETWDAVAERLNQHPDFHMRQIKGTTAKARFDTIVARHRLWIDTASVEGSDEIDSPYRKIMNGLVKEIDIRPKGNARLPEDEAGEDQEDVATFEPRTSTRLGKRRVSSDSFEAEPERSEVFKLPRLIGTKQTEIQRGDSEPPVPQETEAVEEPAPPLEPVTGDLITVQQAMAELIKMQHAFAARPSEVRVIELEKMNEARLREEEEKTKQRGLELQIEIQRTKRRQLELEFEREERKKDREEQAKLIASLVQRLEPKKD</sequence>
<reference evidence="9 10" key="1">
    <citation type="submission" date="2018-01" db="EMBL/GenBank/DDBJ databases">
        <title>Draft genome of the strawberry crown rot pathogen Phytophthora cactorum.</title>
        <authorList>
            <person name="Armitage A.D."/>
            <person name="Lysoe E."/>
            <person name="Nellist C.F."/>
            <person name="Harrison R.J."/>
            <person name="Brurberg M.B."/>
        </authorList>
    </citation>
    <scope>NUCLEOTIDE SEQUENCE [LARGE SCALE GENOMIC DNA]</scope>
    <source>
        <strain evidence="9 10">10300</strain>
    </source>
</reference>
<dbReference type="AlphaFoldDB" id="A0A329S3B6"/>
<evidence type="ECO:0000313" key="9">
    <source>
        <dbReference type="EMBL" id="RAW31189.1"/>
    </source>
</evidence>
<reference evidence="3" key="2">
    <citation type="submission" date="2018-10" db="EMBL/GenBank/DDBJ databases">
        <title>Effector identification in a new, highly contiguous assembly of the strawberry crown rot pathogen Phytophthora cactorum.</title>
        <authorList>
            <person name="Armitage A.D."/>
            <person name="Nellist C.F."/>
            <person name="Bates H."/>
            <person name="Vickerstaff R.J."/>
            <person name="Harrison R.J."/>
        </authorList>
    </citation>
    <scope>NUCLEOTIDE SEQUENCE</scope>
    <source>
        <strain evidence="3">15-7</strain>
        <strain evidence="4">4032</strain>
        <strain evidence="5">4040</strain>
        <strain evidence="6">P415</strain>
        <strain evidence="7">P421</strain>
    </source>
</reference>
<dbReference type="PANTHER" id="PTHR37558:SF1">
    <property type="entry name" value="HTH CENPB-TYPE DOMAIN-CONTAINING PROTEIN"/>
    <property type="match status" value="1"/>
</dbReference>
<dbReference type="EMBL" id="MJFZ01000333">
    <property type="protein sequence ID" value="RAW31189.1"/>
    <property type="molecule type" value="Genomic_DNA"/>
</dbReference>
<dbReference type="Proteomes" id="UP000251314">
    <property type="component" value="Unassembled WGS sequence"/>
</dbReference>
<evidence type="ECO:0000313" key="6">
    <source>
        <dbReference type="EMBL" id="KAG2957952.1"/>
    </source>
</evidence>
<dbReference type="EMBL" id="RCMV01002585">
    <property type="protein sequence ID" value="KAG3202136.1"/>
    <property type="molecule type" value="Genomic_DNA"/>
</dbReference>
<name>A0A329S3B6_9STRA</name>
<dbReference type="EMBL" id="JAENGZ010002864">
    <property type="protein sequence ID" value="KAG6942675.1"/>
    <property type="molecule type" value="Genomic_DNA"/>
</dbReference>
<feature type="compositionally biased region" description="Acidic residues" evidence="2">
    <location>
        <begin position="133"/>
        <end position="143"/>
    </location>
</feature>
<dbReference type="OrthoDB" id="163248at2759"/>
<organism evidence="9 10">
    <name type="scientific">Phytophthora cactorum</name>
    <dbReference type="NCBI Taxonomy" id="29920"/>
    <lineage>
        <taxon>Eukaryota</taxon>
        <taxon>Sar</taxon>
        <taxon>Stramenopiles</taxon>
        <taxon>Oomycota</taxon>
        <taxon>Peronosporomycetes</taxon>
        <taxon>Peronosporales</taxon>
        <taxon>Peronosporaceae</taxon>
        <taxon>Phytophthora</taxon>
    </lineage>
</organism>
<dbReference type="EMBL" id="RCMK01002413">
    <property type="protein sequence ID" value="KAG2881605.1"/>
    <property type="molecule type" value="Genomic_DNA"/>
</dbReference>
<dbReference type="EMBL" id="RCMI01002459">
    <property type="protein sequence ID" value="KAG2876432.1"/>
    <property type="molecule type" value="Genomic_DNA"/>
</dbReference>
<dbReference type="EMBL" id="RCMG01002292">
    <property type="protein sequence ID" value="KAG2812011.1"/>
    <property type="molecule type" value="Genomic_DNA"/>
</dbReference>
<dbReference type="Proteomes" id="UP000736787">
    <property type="component" value="Unassembled WGS sequence"/>
</dbReference>
<gene>
    <name evidence="8" type="ORF">JG687_00018993</name>
    <name evidence="9" type="ORF">PC110_g12451</name>
    <name evidence="3" type="ORF">PC113_g23604</name>
    <name evidence="4" type="ORF">PC115_g23630</name>
    <name evidence="5" type="ORF">PC117_g26366</name>
    <name evidence="6" type="ORF">PC118_g23768</name>
    <name evidence="7" type="ORF">PC129_g23325</name>
</gene>
<protein>
    <submittedName>
        <fullName evidence="9">Uncharacterized protein</fullName>
    </submittedName>
</protein>
<dbReference type="VEuPathDB" id="FungiDB:PC110_g12451"/>
<feature type="coiled-coil region" evidence="1">
    <location>
        <begin position="262"/>
        <end position="296"/>
    </location>
</feature>
<dbReference type="Proteomes" id="UP000697107">
    <property type="component" value="Unassembled WGS sequence"/>
</dbReference>
<evidence type="ECO:0000313" key="3">
    <source>
        <dbReference type="EMBL" id="KAG2812011.1"/>
    </source>
</evidence>
<dbReference type="Proteomes" id="UP000774804">
    <property type="component" value="Unassembled WGS sequence"/>
</dbReference>
<dbReference type="Proteomes" id="UP000688947">
    <property type="component" value="Unassembled WGS sequence"/>
</dbReference>
<evidence type="ECO:0000256" key="2">
    <source>
        <dbReference type="SAM" id="MobiDB-lite"/>
    </source>
</evidence>
<dbReference type="PANTHER" id="PTHR37558">
    <property type="entry name" value="HTH CENPB-TYPE DOMAIN-CONTAINING PROTEIN"/>
    <property type="match status" value="1"/>
</dbReference>
<dbReference type="Proteomes" id="UP000735874">
    <property type="component" value="Unassembled WGS sequence"/>
</dbReference>
<proteinExistence type="predicted"/>
<reference evidence="8" key="3">
    <citation type="submission" date="2021-01" db="EMBL/GenBank/DDBJ databases">
        <title>Phytophthora aleatoria, a newly-described species from Pinus radiata is distinct from Phytophthora cactorum isolates based on comparative genomics.</title>
        <authorList>
            <person name="Mcdougal R."/>
            <person name="Panda P."/>
            <person name="Williams N."/>
            <person name="Studholme D.J."/>
        </authorList>
    </citation>
    <scope>NUCLEOTIDE SEQUENCE</scope>
    <source>
        <strain evidence="8">NZFS 3830</strain>
    </source>
</reference>
<accession>A0A329S3B6</accession>
<dbReference type="Proteomes" id="UP000760860">
    <property type="component" value="Unassembled WGS sequence"/>
</dbReference>
<evidence type="ECO:0000313" key="10">
    <source>
        <dbReference type="Proteomes" id="UP000251314"/>
    </source>
</evidence>
<dbReference type="EMBL" id="RCML01002420">
    <property type="protein sequence ID" value="KAG2957952.1"/>
    <property type="molecule type" value="Genomic_DNA"/>
</dbReference>
<evidence type="ECO:0000256" key="1">
    <source>
        <dbReference type="SAM" id="Coils"/>
    </source>
</evidence>
<comment type="caution">
    <text evidence="9">The sequence shown here is derived from an EMBL/GenBank/DDBJ whole genome shotgun (WGS) entry which is preliminary data.</text>
</comment>
<evidence type="ECO:0000313" key="7">
    <source>
        <dbReference type="EMBL" id="KAG3202136.1"/>
    </source>
</evidence>
<evidence type="ECO:0000313" key="8">
    <source>
        <dbReference type="EMBL" id="KAG6942675.1"/>
    </source>
</evidence>